<feature type="transmembrane region" description="Helical" evidence="1">
    <location>
        <begin position="12"/>
        <end position="32"/>
    </location>
</feature>
<evidence type="ECO:0000313" key="2">
    <source>
        <dbReference type="EMBL" id="AST56540.1"/>
    </source>
</evidence>
<sequence length="44" mass="5020">MKIINKIRKIKLLYHAGSPFTLVGFRIFGIIYNSAKVEENPADI</sequence>
<protein>
    <submittedName>
        <fullName evidence="2">Uncharacterized protein</fullName>
    </submittedName>
</protein>
<evidence type="ECO:0000256" key="1">
    <source>
        <dbReference type="SAM" id="Phobius"/>
    </source>
</evidence>
<keyword evidence="1" id="KW-0472">Membrane</keyword>
<keyword evidence="1" id="KW-1133">Transmembrane helix</keyword>
<proteinExistence type="predicted"/>
<dbReference type="AlphaFoldDB" id="A0A223HVM4"/>
<dbReference type="EMBL" id="CP016893">
    <property type="protein sequence ID" value="AST57686.1"/>
    <property type="molecule type" value="Genomic_DNA"/>
</dbReference>
<evidence type="ECO:0000313" key="3">
    <source>
        <dbReference type="EMBL" id="AST56795.1"/>
    </source>
</evidence>
<keyword evidence="1" id="KW-0812">Transmembrane</keyword>
<name>A0A223HVM4_THETR</name>
<evidence type="ECO:0000313" key="5">
    <source>
        <dbReference type="Proteomes" id="UP000214975"/>
    </source>
</evidence>
<dbReference type="EMBL" id="CP016893">
    <property type="protein sequence ID" value="AST56795.1"/>
    <property type="molecule type" value="Genomic_DNA"/>
</dbReference>
<gene>
    <name evidence="2" type="ORF">Thert_00321</name>
    <name evidence="3" type="ORF">Thert_00625</name>
    <name evidence="4" type="ORF">Thert_01681</name>
</gene>
<dbReference type="EMBL" id="CP016893">
    <property type="protein sequence ID" value="AST56540.1"/>
    <property type="molecule type" value="Genomic_DNA"/>
</dbReference>
<reference evidence="2 5" key="1">
    <citation type="submission" date="2016-08" db="EMBL/GenBank/DDBJ databases">
        <title>A novel genetic cassette of butanologenic Thermoanaerobacterium thermosaccharolyticum that directly convert cellulose to butanol.</title>
        <authorList>
            <person name="Li T."/>
            <person name="He J."/>
        </authorList>
    </citation>
    <scope>NUCLEOTIDE SEQUENCE [LARGE SCALE GENOMIC DNA]</scope>
    <source>
        <strain evidence="2 5">TG57</strain>
    </source>
</reference>
<accession>A0A223HVM4</accession>
<organism evidence="2 5">
    <name type="scientific">Thermoanaerobacterium thermosaccharolyticum</name>
    <name type="common">Clostridium thermosaccharolyticum</name>
    <dbReference type="NCBI Taxonomy" id="1517"/>
    <lineage>
        <taxon>Bacteria</taxon>
        <taxon>Bacillati</taxon>
        <taxon>Bacillota</taxon>
        <taxon>Clostridia</taxon>
        <taxon>Thermoanaerobacterales</taxon>
        <taxon>Thermoanaerobacteraceae</taxon>
        <taxon>Thermoanaerobacterium</taxon>
    </lineage>
</organism>
<dbReference type="Proteomes" id="UP000214975">
    <property type="component" value="Chromosome"/>
</dbReference>
<evidence type="ECO:0000313" key="4">
    <source>
        <dbReference type="EMBL" id="AST57686.1"/>
    </source>
</evidence>